<proteinExistence type="predicted"/>
<feature type="domain" description="Metallo-beta-lactamase" evidence="1">
    <location>
        <begin position="38"/>
        <end position="247"/>
    </location>
</feature>
<dbReference type="SUPFAM" id="SSF56281">
    <property type="entry name" value="Metallo-hydrolase/oxidoreductase"/>
    <property type="match status" value="1"/>
</dbReference>
<evidence type="ECO:0000313" key="3">
    <source>
        <dbReference type="Proteomes" id="UP000193144"/>
    </source>
</evidence>
<keyword evidence="3" id="KW-1185">Reference proteome</keyword>
<protein>
    <submittedName>
        <fullName evidence="2">Beta-lactamase-like protein</fullName>
    </submittedName>
</protein>
<dbReference type="Pfam" id="PF00753">
    <property type="entry name" value="Lactamase_B"/>
    <property type="match status" value="1"/>
</dbReference>
<accession>A0A1Y2A399</accession>
<sequence>MEVQPSSESPKPPSTCFTCQRLNGSTFVIVEDDKWHETPFIYAKVYDSVIVLVDTGCGGASKDPDVQLKSLRQFIETYPIPANENKPINSAGALDYVVICTHCHFDHIGGVEQFSESAIWASACDRDFTEDENLLPSNSLCRFMGMETPRYKVTTWAADGERVKYGPDGLDLNLTVYQTPGHAPDQLAIWDSGERVLFVGDTAYEWVPIVFPLEGSIPLYKETLLNLIKLVHDLNVDSRESDATPSKLSSITAPASARTHAKRVTMASGHGTSNVDAENCLKDVYDFLCQVQKGDIEPRDWGSFRGEELVCFETDGKISFGGPKKMFLEFIREARMGAS</sequence>
<dbReference type="PANTHER" id="PTHR42951:SF4">
    <property type="entry name" value="ACYL-COENZYME A THIOESTERASE MBLAC2"/>
    <property type="match status" value="1"/>
</dbReference>
<evidence type="ECO:0000259" key="1">
    <source>
        <dbReference type="SMART" id="SM00849"/>
    </source>
</evidence>
<dbReference type="InterPro" id="IPR001279">
    <property type="entry name" value="Metallo-B-lactamas"/>
</dbReference>
<dbReference type="InterPro" id="IPR036866">
    <property type="entry name" value="RibonucZ/Hydroxyglut_hydro"/>
</dbReference>
<dbReference type="Gene3D" id="3.60.15.10">
    <property type="entry name" value="Ribonuclease Z/Hydroxyacylglutathione hydrolase-like"/>
    <property type="match status" value="1"/>
</dbReference>
<dbReference type="Proteomes" id="UP000193144">
    <property type="component" value="Unassembled WGS sequence"/>
</dbReference>
<dbReference type="InterPro" id="IPR050855">
    <property type="entry name" value="NDM-1-like"/>
</dbReference>
<organism evidence="2 3">
    <name type="scientific">Clohesyomyces aquaticus</name>
    <dbReference type="NCBI Taxonomy" id="1231657"/>
    <lineage>
        <taxon>Eukaryota</taxon>
        <taxon>Fungi</taxon>
        <taxon>Dikarya</taxon>
        <taxon>Ascomycota</taxon>
        <taxon>Pezizomycotina</taxon>
        <taxon>Dothideomycetes</taxon>
        <taxon>Pleosporomycetidae</taxon>
        <taxon>Pleosporales</taxon>
        <taxon>Lindgomycetaceae</taxon>
        <taxon>Clohesyomyces</taxon>
    </lineage>
</organism>
<dbReference type="STRING" id="1231657.A0A1Y2A399"/>
<dbReference type="AlphaFoldDB" id="A0A1Y2A399"/>
<dbReference type="SMART" id="SM00849">
    <property type="entry name" value="Lactamase_B"/>
    <property type="match status" value="1"/>
</dbReference>
<dbReference type="PANTHER" id="PTHR42951">
    <property type="entry name" value="METALLO-BETA-LACTAMASE DOMAIN-CONTAINING"/>
    <property type="match status" value="1"/>
</dbReference>
<dbReference type="OrthoDB" id="3341310at2759"/>
<reference evidence="2 3" key="1">
    <citation type="submission" date="2016-07" db="EMBL/GenBank/DDBJ databases">
        <title>Pervasive Adenine N6-methylation of Active Genes in Fungi.</title>
        <authorList>
            <consortium name="DOE Joint Genome Institute"/>
            <person name="Mondo S.J."/>
            <person name="Dannebaum R.O."/>
            <person name="Kuo R.C."/>
            <person name="Labutti K."/>
            <person name="Haridas S."/>
            <person name="Kuo A."/>
            <person name="Salamov A."/>
            <person name="Ahrendt S.R."/>
            <person name="Lipzen A."/>
            <person name="Sullivan W."/>
            <person name="Andreopoulos W.B."/>
            <person name="Clum A."/>
            <person name="Lindquist E."/>
            <person name="Daum C."/>
            <person name="Ramamoorthy G.K."/>
            <person name="Gryganskyi A."/>
            <person name="Culley D."/>
            <person name="Magnuson J.K."/>
            <person name="James T.Y."/>
            <person name="O'Malley M.A."/>
            <person name="Stajich J.E."/>
            <person name="Spatafora J.W."/>
            <person name="Visel A."/>
            <person name="Grigoriev I.V."/>
        </authorList>
    </citation>
    <scope>NUCLEOTIDE SEQUENCE [LARGE SCALE GENOMIC DNA]</scope>
    <source>
        <strain evidence="2 3">CBS 115471</strain>
    </source>
</reference>
<evidence type="ECO:0000313" key="2">
    <source>
        <dbReference type="EMBL" id="ORY16777.1"/>
    </source>
</evidence>
<comment type="caution">
    <text evidence="2">The sequence shown here is derived from an EMBL/GenBank/DDBJ whole genome shotgun (WGS) entry which is preliminary data.</text>
</comment>
<gene>
    <name evidence="2" type="ORF">BCR34DRAFT_597474</name>
</gene>
<dbReference type="CDD" id="cd06262">
    <property type="entry name" value="metallo-hydrolase-like_MBL-fold"/>
    <property type="match status" value="1"/>
</dbReference>
<name>A0A1Y2A399_9PLEO</name>
<dbReference type="EMBL" id="MCFA01000016">
    <property type="protein sequence ID" value="ORY16777.1"/>
    <property type="molecule type" value="Genomic_DNA"/>
</dbReference>